<keyword evidence="2" id="KW-1185">Reference proteome</keyword>
<dbReference type="Proteomes" id="UP000286848">
    <property type="component" value="Unassembled WGS sequence"/>
</dbReference>
<evidence type="ECO:0000313" key="2">
    <source>
        <dbReference type="Proteomes" id="UP000286848"/>
    </source>
</evidence>
<proteinExistence type="predicted"/>
<dbReference type="AlphaFoldDB" id="A0A401IR82"/>
<protein>
    <submittedName>
        <fullName evidence="1">Uncharacterized protein</fullName>
    </submittedName>
</protein>
<comment type="caution">
    <text evidence="1">The sequence shown here is derived from an EMBL/GenBank/DDBJ whole genome shotgun (WGS) entry which is preliminary data.</text>
</comment>
<reference evidence="2" key="1">
    <citation type="journal article" date="2019" name="Int. J. Syst. Evol. Microbiol.">
        <title>Lactobacillus salitolerans sp. nov., a novel lactic acid bacterium isolated from spent mushroom substrates.</title>
        <authorList>
            <person name="Tohno M."/>
            <person name="Tanizawa Y."/>
            <person name="Kojima Y."/>
            <person name="Sakamoto M."/>
            <person name="Nakamura Y."/>
            <person name="Ohkuma M."/>
            <person name="Kobayashi H."/>
        </authorList>
    </citation>
    <scope>NUCLEOTIDE SEQUENCE [LARGE SCALE GENOMIC DNA]</scope>
    <source>
        <strain evidence="2">YK43</strain>
    </source>
</reference>
<accession>A0A401IR82</accession>
<sequence>MMASRECQEGWIVAKTLKIDMMALRNKLIVDKFYIFPEYVLLSTKTVQFIFCWEG</sequence>
<name>A0A401IR82_9LACO</name>
<dbReference type="EMBL" id="BFFP01000005">
    <property type="protein sequence ID" value="GBG94043.1"/>
    <property type="molecule type" value="Genomic_DNA"/>
</dbReference>
<gene>
    <name evidence="1" type="ORF">LFYK43_05020</name>
</gene>
<evidence type="ECO:0000313" key="1">
    <source>
        <dbReference type="EMBL" id="GBG94043.1"/>
    </source>
</evidence>
<organism evidence="1 2">
    <name type="scientific">Ligilactobacillus salitolerans</name>
    <dbReference type="NCBI Taxonomy" id="1808352"/>
    <lineage>
        <taxon>Bacteria</taxon>
        <taxon>Bacillati</taxon>
        <taxon>Bacillota</taxon>
        <taxon>Bacilli</taxon>
        <taxon>Lactobacillales</taxon>
        <taxon>Lactobacillaceae</taxon>
        <taxon>Ligilactobacillus</taxon>
    </lineage>
</organism>